<gene>
    <name evidence="1" type="ORF">H8S37_07830</name>
</gene>
<dbReference type="CDD" id="cd09023">
    <property type="entry name" value="Aldose_epim_Ec_c4013"/>
    <property type="match status" value="1"/>
</dbReference>
<dbReference type="Gene3D" id="2.70.98.10">
    <property type="match status" value="1"/>
</dbReference>
<comment type="caution">
    <text evidence="1">The sequence shown here is derived from an EMBL/GenBank/DDBJ whole genome shotgun (WGS) entry which is preliminary data.</text>
</comment>
<proteinExistence type="predicted"/>
<dbReference type="Proteomes" id="UP000652477">
    <property type="component" value="Unassembled WGS sequence"/>
</dbReference>
<protein>
    <submittedName>
        <fullName evidence="1">Aldose 1-epimerase family protein</fullName>
    </submittedName>
</protein>
<dbReference type="AlphaFoldDB" id="A0A923RRY6"/>
<dbReference type="GO" id="GO:0030246">
    <property type="term" value="F:carbohydrate binding"/>
    <property type="evidence" value="ECO:0007669"/>
    <property type="project" value="InterPro"/>
</dbReference>
<evidence type="ECO:0000313" key="2">
    <source>
        <dbReference type="Proteomes" id="UP000652477"/>
    </source>
</evidence>
<dbReference type="EMBL" id="JACOPF010000001">
    <property type="protein sequence ID" value="MBC5688832.1"/>
    <property type="molecule type" value="Genomic_DNA"/>
</dbReference>
<sequence length="340" mass="39371">MEERKYAYIGDISQLFRVENYRMEGGRKDGVRATQIMNESGLQFTVIADRCMDIAYVSYKGVNLSYINPNGICAPQYYDNRGTKWLENFTAGFVTTCGLDNIGNPCVDGKELGLHGKISNIPADDYSVRMLEKEEGNEVQLTGRMKESFLFGEKLHLRRTITAYQEKNRIVLEDEIINTGFEEQEYMQLYHFNIGYPFLSPSCELFIPTEEVKGANEYSERNLGKWNQIEEPSSTGEMCFLHQLKRQGDTTCVGMFNHKLQMGFTIKFDNQTLDKFLQWRYLNKGEYVLGFEPATNYIGGRTEERKKEKLKTLSPRGKEAHKLQIDFYDRLEDVKNNILL</sequence>
<dbReference type="RefSeq" id="WP_186875417.1">
    <property type="nucleotide sequence ID" value="NZ_JACOPF010000001.1"/>
</dbReference>
<name>A0A923RRY6_9FIRM</name>
<evidence type="ECO:0000313" key="1">
    <source>
        <dbReference type="EMBL" id="MBC5688832.1"/>
    </source>
</evidence>
<accession>A0A923RRY6</accession>
<dbReference type="Pfam" id="PF14486">
    <property type="entry name" value="DUF4432"/>
    <property type="match status" value="1"/>
</dbReference>
<organism evidence="1 2">
    <name type="scientific">Mediterraneibacter hominis</name>
    <dbReference type="NCBI Taxonomy" id="2763054"/>
    <lineage>
        <taxon>Bacteria</taxon>
        <taxon>Bacillati</taxon>
        <taxon>Bacillota</taxon>
        <taxon>Clostridia</taxon>
        <taxon>Lachnospirales</taxon>
        <taxon>Lachnospiraceae</taxon>
        <taxon>Mediterraneibacter</taxon>
    </lineage>
</organism>
<keyword evidence="2" id="KW-1185">Reference proteome</keyword>
<dbReference type="InterPro" id="IPR027839">
    <property type="entry name" value="DUF4432"/>
</dbReference>
<dbReference type="InterPro" id="IPR014718">
    <property type="entry name" value="GH-type_carb-bd"/>
</dbReference>
<reference evidence="1" key="1">
    <citation type="submission" date="2020-08" db="EMBL/GenBank/DDBJ databases">
        <title>Genome public.</title>
        <authorList>
            <person name="Liu C."/>
            <person name="Sun Q."/>
        </authorList>
    </citation>
    <scope>NUCLEOTIDE SEQUENCE</scope>
    <source>
        <strain evidence="1">NSJ-55</strain>
    </source>
</reference>